<keyword evidence="6" id="KW-0282">Flagellum</keyword>
<protein>
    <recommendedName>
        <fullName evidence="5">Flagellar protein FliT</fullName>
    </recommendedName>
</protein>
<keyword evidence="7" id="KW-1185">Reference proteome</keyword>
<dbReference type="OrthoDB" id="5905433at2"/>
<evidence type="ECO:0000256" key="4">
    <source>
        <dbReference type="ARBA" id="ARBA00023186"/>
    </source>
</evidence>
<evidence type="ECO:0000313" key="7">
    <source>
        <dbReference type="Proteomes" id="UP000037530"/>
    </source>
</evidence>
<dbReference type="Pfam" id="PF05400">
    <property type="entry name" value="FliT"/>
    <property type="match status" value="1"/>
</dbReference>
<comment type="subcellular location">
    <subcellularLocation>
        <location evidence="1">Cytoplasm</location>
        <location evidence="1">Cytosol</location>
    </subcellularLocation>
</comment>
<evidence type="ECO:0000256" key="1">
    <source>
        <dbReference type="ARBA" id="ARBA00004514"/>
    </source>
</evidence>
<accession>A0A0M0HYX9</accession>
<evidence type="ECO:0000256" key="5">
    <source>
        <dbReference type="ARBA" id="ARBA00093797"/>
    </source>
</evidence>
<dbReference type="AlphaFoldDB" id="A0A0M0HYX9"/>
<reference evidence="7" key="1">
    <citation type="submission" date="2015-08" db="EMBL/GenBank/DDBJ databases">
        <title>Vibrio galatheae sp. nov., a novel member of the Vibrionaceae family isolated from the Solomon Islands.</title>
        <authorList>
            <person name="Giubergia S."/>
            <person name="Machado H."/>
            <person name="Mateiu R.V."/>
            <person name="Gram L."/>
        </authorList>
    </citation>
    <scope>NUCLEOTIDE SEQUENCE [LARGE SCALE GENOMIC DNA]</scope>
    <source>
        <strain evidence="7">DSM 19134</strain>
    </source>
</reference>
<name>A0A0M0HYX9_9VIBR</name>
<keyword evidence="6" id="KW-0966">Cell projection</keyword>
<gene>
    <name evidence="6" type="ORF">AKJ31_12800</name>
</gene>
<evidence type="ECO:0000256" key="3">
    <source>
        <dbReference type="ARBA" id="ARBA00022795"/>
    </source>
</evidence>
<keyword evidence="3" id="KW-1005">Bacterial flagellum biogenesis</keyword>
<dbReference type="PATRIC" id="fig|171383.3.peg.2614"/>
<evidence type="ECO:0000313" key="6">
    <source>
        <dbReference type="EMBL" id="KOO07037.1"/>
    </source>
</evidence>
<keyword evidence="4" id="KW-0143">Chaperone</keyword>
<comment type="caution">
    <text evidence="6">The sequence shown here is derived from an EMBL/GenBank/DDBJ whole genome shotgun (WGS) entry which is preliminary data.</text>
</comment>
<evidence type="ECO:0000256" key="2">
    <source>
        <dbReference type="ARBA" id="ARBA00022490"/>
    </source>
</evidence>
<proteinExistence type="predicted"/>
<sequence length="107" mass="12449">MHSADSFDNLLGEFCGLNHKMLACLHQDEPDVEEISHLVDIREQLLHQLLSLIGQNEQLANSKQWQQAVDETKSLVKLMEEKTNQFGLSLRKYQHGKRSVQQYKKFL</sequence>
<dbReference type="InterPro" id="IPR008622">
    <property type="entry name" value="FliT"/>
</dbReference>
<keyword evidence="6" id="KW-0969">Cilium</keyword>
<dbReference type="STRING" id="171383.AKJ31_12800"/>
<keyword evidence="2" id="KW-0963">Cytoplasm</keyword>
<dbReference type="EMBL" id="LHPI01000012">
    <property type="protein sequence ID" value="KOO07037.1"/>
    <property type="molecule type" value="Genomic_DNA"/>
</dbReference>
<dbReference type="Proteomes" id="UP000037530">
    <property type="component" value="Unassembled WGS sequence"/>
</dbReference>
<organism evidence="6 7">
    <name type="scientific">Vibrio hepatarius</name>
    <dbReference type="NCBI Taxonomy" id="171383"/>
    <lineage>
        <taxon>Bacteria</taxon>
        <taxon>Pseudomonadati</taxon>
        <taxon>Pseudomonadota</taxon>
        <taxon>Gammaproteobacteria</taxon>
        <taxon>Vibrionales</taxon>
        <taxon>Vibrionaceae</taxon>
        <taxon>Vibrio</taxon>
        <taxon>Vibrio oreintalis group</taxon>
    </lineage>
</organism>